<evidence type="ECO:0000313" key="4">
    <source>
        <dbReference type="Proteomes" id="UP000623467"/>
    </source>
</evidence>
<feature type="transmembrane region" description="Helical" evidence="1">
    <location>
        <begin position="43"/>
        <end position="63"/>
    </location>
</feature>
<evidence type="ECO:0000256" key="2">
    <source>
        <dbReference type="SAM" id="SignalP"/>
    </source>
</evidence>
<keyword evidence="1" id="KW-0812">Transmembrane</keyword>
<feature type="transmembrane region" description="Helical" evidence="1">
    <location>
        <begin position="142"/>
        <end position="162"/>
    </location>
</feature>
<dbReference type="PANTHER" id="PTHR35043">
    <property type="entry name" value="TRANSCRIPTION FACTOR DOMAIN-CONTAINING PROTEIN"/>
    <property type="match status" value="1"/>
</dbReference>
<keyword evidence="2" id="KW-0732">Signal</keyword>
<dbReference type="OrthoDB" id="9451547at2759"/>
<accession>A0A8H6YFP3</accession>
<sequence>MLLFLSLGYLLAGHRAVSGLPLASREEPVSCDSNVNSRSLLTILSGCLVTVFACTWVSVHPNVPPPNQSKLARRLGLMLVAVIAPELMVGFAARQFLDARWFAKEDKSKGDSISKGVALLQGLWFIAQCLARVHQRLPLTQLEVATLAFQVVSVFIWVLWWYKPLDVEQSIRIPGIEFVPSEKPKYSIAHSLLSVYELTCLGTYSEFEPLTSTFVPAFWSTHGLHWVGARFAKSVAIQFLFGTTFGVIHCAAWNTYFPSAAEKWLWRFCSLVVASVPLFLTLLALAVHNRWVKYPNATRMVEKVIGESAIGIPLLVYVVARLILIALSFTTLRALPPAAFVDVNWTAYIPHL</sequence>
<dbReference type="PANTHER" id="PTHR35043:SF8">
    <property type="entry name" value="DUF4220 DOMAIN-CONTAINING PROTEIN"/>
    <property type="match status" value="1"/>
</dbReference>
<proteinExistence type="predicted"/>
<organism evidence="3 4">
    <name type="scientific">Mycena sanguinolenta</name>
    <dbReference type="NCBI Taxonomy" id="230812"/>
    <lineage>
        <taxon>Eukaryota</taxon>
        <taxon>Fungi</taxon>
        <taxon>Dikarya</taxon>
        <taxon>Basidiomycota</taxon>
        <taxon>Agaricomycotina</taxon>
        <taxon>Agaricomycetes</taxon>
        <taxon>Agaricomycetidae</taxon>
        <taxon>Agaricales</taxon>
        <taxon>Marasmiineae</taxon>
        <taxon>Mycenaceae</taxon>
        <taxon>Mycena</taxon>
    </lineage>
</organism>
<reference evidence="3" key="1">
    <citation type="submission" date="2020-05" db="EMBL/GenBank/DDBJ databases">
        <title>Mycena genomes resolve the evolution of fungal bioluminescence.</title>
        <authorList>
            <person name="Tsai I.J."/>
        </authorList>
    </citation>
    <scope>NUCLEOTIDE SEQUENCE</scope>
    <source>
        <strain evidence="3">160909Yilan</strain>
    </source>
</reference>
<protein>
    <submittedName>
        <fullName evidence="3">Uncharacterized protein</fullName>
    </submittedName>
</protein>
<dbReference type="EMBL" id="JACAZH010000010">
    <property type="protein sequence ID" value="KAF7357426.1"/>
    <property type="molecule type" value="Genomic_DNA"/>
</dbReference>
<keyword evidence="1" id="KW-0472">Membrane</keyword>
<feature type="chain" id="PRO_5034503771" evidence="2">
    <location>
        <begin position="20"/>
        <end position="352"/>
    </location>
</feature>
<evidence type="ECO:0000313" key="3">
    <source>
        <dbReference type="EMBL" id="KAF7357426.1"/>
    </source>
</evidence>
<name>A0A8H6YFP3_9AGAR</name>
<dbReference type="Proteomes" id="UP000623467">
    <property type="component" value="Unassembled WGS sequence"/>
</dbReference>
<feature type="signal peptide" evidence="2">
    <location>
        <begin position="1"/>
        <end position="19"/>
    </location>
</feature>
<feature type="transmembrane region" description="Helical" evidence="1">
    <location>
        <begin position="264"/>
        <end position="288"/>
    </location>
</feature>
<feature type="transmembrane region" description="Helical" evidence="1">
    <location>
        <begin position="75"/>
        <end position="93"/>
    </location>
</feature>
<evidence type="ECO:0000256" key="1">
    <source>
        <dbReference type="SAM" id="Phobius"/>
    </source>
</evidence>
<comment type="caution">
    <text evidence="3">The sequence shown here is derived from an EMBL/GenBank/DDBJ whole genome shotgun (WGS) entry which is preliminary data.</text>
</comment>
<keyword evidence="1" id="KW-1133">Transmembrane helix</keyword>
<gene>
    <name evidence="3" type="ORF">MSAN_01338600</name>
</gene>
<keyword evidence="4" id="KW-1185">Reference proteome</keyword>
<feature type="transmembrane region" description="Helical" evidence="1">
    <location>
        <begin position="308"/>
        <end position="329"/>
    </location>
</feature>
<feature type="transmembrane region" description="Helical" evidence="1">
    <location>
        <begin position="235"/>
        <end position="257"/>
    </location>
</feature>
<dbReference type="AlphaFoldDB" id="A0A8H6YFP3"/>